<dbReference type="Proteomes" id="UP001604277">
    <property type="component" value="Unassembled WGS sequence"/>
</dbReference>
<dbReference type="EMBL" id="JBFOLJ010000006">
    <property type="protein sequence ID" value="KAL2529373.1"/>
    <property type="molecule type" value="Genomic_DNA"/>
</dbReference>
<reference evidence="3" key="1">
    <citation type="submission" date="2024-07" db="EMBL/GenBank/DDBJ databases">
        <title>Two chromosome-level genome assemblies of Korean endemic species Abeliophyllum distichum and Forsythia ovata (Oleaceae).</title>
        <authorList>
            <person name="Jang H."/>
        </authorList>
    </citation>
    <scope>NUCLEOTIDE SEQUENCE [LARGE SCALE GENOMIC DNA]</scope>
</reference>
<keyword evidence="3" id="KW-1185">Reference proteome</keyword>
<protein>
    <submittedName>
        <fullName evidence="2">Uncharacterized protein</fullName>
    </submittedName>
</protein>
<proteinExistence type="predicted"/>
<feature type="region of interest" description="Disordered" evidence="1">
    <location>
        <begin position="75"/>
        <end position="112"/>
    </location>
</feature>
<sequence length="112" mass="12682">MDTTSNEQPLIRDIKIWTVGWRDAWEKQDIKSAIEKFVTLIWGLTCITSTSTRPRNNGVDILSNVKAAPSLPALRNNYMNNPSDPHLDNMNPHPTKYSKSKPSPKIGKEPPR</sequence>
<evidence type="ECO:0000256" key="1">
    <source>
        <dbReference type="SAM" id="MobiDB-lite"/>
    </source>
</evidence>
<accession>A0ABD1UXE9</accession>
<evidence type="ECO:0000313" key="3">
    <source>
        <dbReference type="Proteomes" id="UP001604277"/>
    </source>
</evidence>
<organism evidence="2 3">
    <name type="scientific">Forsythia ovata</name>
    <dbReference type="NCBI Taxonomy" id="205694"/>
    <lineage>
        <taxon>Eukaryota</taxon>
        <taxon>Viridiplantae</taxon>
        <taxon>Streptophyta</taxon>
        <taxon>Embryophyta</taxon>
        <taxon>Tracheophyta</taxon>
        <taxon>Spermatophyta</taxon>
        <taxon>Magnoliopsida</taxon>
        <taxon>eudicotyledons</taxon>
        <taxon>Gunneridae</taxon>
        <taxon>Pentapetalae</taxon>
        <taxon>asterids</taxon>
        <taxon>lamiids</taxon>
        <taxon>Lamiales</taxon>
        <taxon>Oleaceae</taxon>
        <taxon>Forsythieae</taxon>
        <taxon>Forsythia</taxon>
    </lineage>
</organism>
<dbReference type="AlphaFoldDB" id="A0ABD1UXE9"/>
<comment type="caution">
    <text evidence="2">The sequence shown here is derived from an EMBL/GenBank/DDBJ whole genome shotgun (WGS) entry which is preliminary data.</text>
</comment>
<feature type="compositionally biased region" description="Low complexity" evidence="1">
    <location>
        <begin position="92"/>
        <end position="105"/>
    </location>
</feature>
<gene>
    <name evidence="2" type="ORF">Fot_21974</name>
</gene>
<name>A0ABD1UXE9_9LAMI</name>
<evidence type="ECO:0000313" key="2">
    <source>
        <dbReference type="EMBL" id="KAL2529373.1"/>
    </source>
</evidence>